<dbReference type="EMBL" id="CAJNYU010001944">
    <property type="protein sequence ID" value="CAF3485210.1"/>
    <property type="molecule type" value="Genomic_DNA"/>
</dbReference>
<dbReference type="AlphaFoldDB" id="A0A818G7P6"/>
<evidence type="ECO:0000313" key="1">
    <source>
        <dbReference type="EMBL" id="CAF3485210.1"/>
    </source>
</evidence>
<comment type="caution">
    <text evidence="1">The sequence shown here is derived from an EMBL/GenBank/DDBJ whole genome shotgun (WGS) entry which is preliminary data.</text>
</comment>
<dbReference type="Proteomes" id="UP000663869">
    <property type="component" value="Unassembled WGS sequence"/>
</dbReference>
<organism evidence="1 2">
    <name type="scientific">Rotaria socialis</name>
    <dbReference type="NCBI Taxonomy" id="392032"/>
    <lineage>
        <taxon>Eukaryota</taxon>
        <taxon>Metazoa</taxon>
        <taxon>Spiralia</taxon>
        <taxon>Gnathifera</taxon>
        <taxon>Rotifera</taxon>
        <taxon>Eurotatoria</taxon>
        <taxon>Bdelloidea</taxon>
        <taxon>Philodinida</taxon>
        <taxon>Philodinidae</taxon>
        <taxon>Rotaria</taxon>
    </lineage>
</organism>
<name>A0A818G7P6_9BILA</name>
<accession>A0A818G7P6</accession>
<gene>
    <name evidence="1" type="ORF">FME351_LOCUS15776</name>
</gene>
<protein>
    <submittedName>
        <fullName evidence="1">Uncharacterized protein</fullName>
    </submittedName>
</protein>
<proteinExistence type="predicted"/>
<reference evidence="1" key="1">
    <citation type="submission" date="2021-02" db="EMBL/GenBank/DDBJ databases">
        <authorList>
            <person name="Nowell W R."/>
        </authorList>
    </citation>
    <scope>NUCLEOTIDE SEQUENCE</scope>
</reference>
<evidence type="ECO:0000313" key="2">
    <source>
        <dbReference type="Proteomes" id="UP000663869"/>
    </source>
</evidence>
<sequence>MSFSTIFYLFDPQNYQPQKLVFAWVFAHIFPCPIPIEYLQQYALASCCLGFLSYYLWCTIHTVETLGVL</sequence>